<proteinExistence type="predicted"/>
<accession>A0A1I7WEZ3</accession>
<organism evidence="1 2">
    <name type="scientific">Heterorhabditis bacteriophora</name>
    <name type="common">Entomopathogenic nematode worm</name>
    <dbReference type="NCBI Taxonomy" id="37862"/>
    <lineage>
        <taxon>Eukaryota</taxon>
        <taxon>Metazoa</taxon>
        <taxon>Ecdysozoa</taxon>
        <taxon>Nematoda</taxon>
        <taxon>Chromadorea</taxon>
        <taxon>Rhabditida</taxon>
        <taxon>Rhabditina</taxon>
        <taxon>Rhabditomorpha</taxon>
        <taxon>Strongyloidea</taxon>
        <taxon>Heterorhabditidae</taxon>
        <taxon>Heterorhabditis</taxon>
    </lineage>
</organism>
<dbReference type="AlphaFoldDB" id="A0A1I7WEZ3"/>
<dbReference type="WBParaSite" id="Hba_03527">
    <property type="protein sequence ID" value="Hba_03527"/>
    <property type="gene ID" value="Hba_03527"/>
</dbReference>
<dbReference type="Proteomes" id="UP000095283">
    <property type="component" value="Unplaced"/>
</dbReference>
<sequence length="115" mass="13205">MLSCLHYVLESFTEARSTSEASEAVTHGQFLDSNRPISTNFNPWNYEVLPGNMFVDQGNRNESWSSSSSSIYSSYGCHIPTCVYILNIFRLSFSATINMLYFNLLYATKCIEFYY</sequence>
<evidence type="ECO:0000313" key="2">
    <source>
        <dbReference type="WBParaSite" id="Hba_03527"/>
    </source>
</evidence>
<name>A0A1I7WEZ3_HETBA</name>
<keyword evidence="1" id="KW-1185">Reference proteome</keyword>
<evidence type="ECO:0000313" key="1">
    <source>
        <dbReference type="Proteomes" id="UP000095283"/>
    </source>
</evidence>
<protein>
    <submittedName>
        <fullName evidence="2">Ovule protein</fullName>
    </submittedName>
</protein>
<reference evidence="2" key="1">
    <citation type="submission" date="2016-11" db="UniProtKB">
        <authorList>
            <consortium name="WormBaseParasite"/>
        </authorList>
    </citation>
    <scope>IDENTIFICATION</scope>
</reference>